<dbReference type="AlphaFoldDB" id="A0A928UTF9"/>
<reference evidence="1" key="1">
    <citation type="submission" date="2018-02" db="EMBL/GenBank/DDBJ databases">
        <authorList>
            <person name="Vasarhelyi B.M."/>
            <person name="Deshmukh S."/>
            <person name="Balint B."/>
            <person name="Kukolya J."/>
        </authorList>
    </citation>
    <scope>NUCLEOTIDE SEQUENCE</scope>
    <source>
        <strain evidence="1">KB22</strain>
    </source>
</reference>
<gene>
    <name evidence="1" type="ORF">C4F49_02435</name>
</gene>
<dbReference type="Proteomes" id="UP000616201">
    <property type="component" value="Unassembled WGS sequence"/>
</dbReference>
<proteinExistence type="predicted"/>
<protein>
    <submittedName>
        <fullName evidence="1">Uncharacterized protein</fullName>
    </submittedName>
</protein>
<name>A0A928UTF9_9SPHI</name>
<evidence type="ECO:0000313" key="2">
    <source>
        <dbReference type="Proteomes" id="UP000616201"/>
    </source>
</evidence>
<evidence type="ECO:0000313" key="1">
    <source>
        <dbReference type="EMBL" id="MBE8712538.1"/>
    </source>
</evidence>
<accession>A0A928UTF9</accession>
<keyword evidence="2" id="KW-1185">Reference proteome</keyword>
<comment type="caution">
    <text evidence="1">The sequence shown here is derived from an EMBL/GenBank/DDBJ whole genome shotgun (WGS) entry which is preliminary data.</text>
</comment>
<dbReference type="EMBL" id="PRDK01000001">
    <property type="protein sequence ID" value="MBE8712538.1"/>
    <property type="molecule type" value="Genomic_DNA"/>
</dbReference>
<dbReference type="RefSeq" id="WP_196934868.1">
    <property type="nucleotide sequence ID" value="NZ_MU158698.1"/>
</dbReference>
<sequence>MGTKTLKTAVQAMNDIKNVLEMADVITNTSLTGEIRLMNRRLNSEKEDIVINTIVTSAEQVTEGYFNVNTHVPNLKNQPSGNPTATDSTQPNIVRMQEIGSTLMEVVDDYRGLDFTLHLDSGGEIVPDGKNWFYGFKVKYLYLRRDKN</sequence>
<organism evidence="1 2">
    <name type="scientific">Sphingobacterium hungaricum</name>
    <dbReference type="NCBI Taxonomy" id="2082723"/>
    <lineage>
        <taxon>Bacteria</taxon>
        <taxon>Pseudomonadati</taxon>
        <taxon>Bacteroidota</taxon>
        <taxon>Sphingobacteriia</taxon>
        <taxon>Sphingobacteriales</taxon>
        <taxon>Sphingobacteriaceae</taxon>
        <taxon>Sphingobacterium</taxon>
    </lineage>
</organism>